<protein>
    <submittedName>
        <fullName evidence="1">Uncharacterized protein</fullName>
    </submittedName>
</protein>
<organism evidence="1 2">
    <name type="scientific">Austropuccinia psidii MF-1</name>
    <dbReference type="NCBI Taxonomy" id="1389203"/>
    <lineage>
        <taxon>Eukaryota</taxon>
        <taxon>Fungi</taxon>
        <taxon>Dikarya</taxon>
        <taxon>Basidiomycota</taxon>
        <taxon>Pucciniomycotina</taxon>
        <taxon>Pucciniomycetes</taxon>
        <taxon>Pucciniales</taxon>
        <taxon>Sphaerophragmiaceae</taxon>
        <taxon>Austropuccinia</taxon>
    </lineage>
</organism>
<comment type="caution">
    <text evidence="1">The sequence shown here is derived from an EMBL/GenBank/DDBJ whole genome shotgun (WGS) entry which is preliminary data.</text>
</comment>
<keyword evidence="2" id="KW-1185">Reference proteome</keyword>
<dbReference type="AlphaFoldDB" id="A0A9Q3H977"/>
<name>A0A9Q3H977_9BASI</name>
<proteinExistence type="predicted"/>
<dbReference type="EMBL" id="AVOT02013379">
    <property type="protein sequence ID" value="MBW0495972.1"/>
    <property type="molecule type" value="Genomic_DNA"/>
</dbReference>
<gene>
    <name evidence="1" type="ORF">O181_035687</name>
</gene>
<sequence>MFLYKEDQISFHEEDYHKEEDRKMTEDIDEENFKKELKFFSKILHLIPKQYLKGVTEIIQKEELEGREDQTKLIFINNQKINNYIHGKKEKERIMKELCVTLMPETINKHSSSPLRGMLEQVVPHHHHD</sequence>
<dbReference type="Proteomes" id="UP000765509">
    <property type="component" value="Unassembled WGS sequence"/>
</dbReference>
<accession>A0A9Q3H977</accession>
<evidence type="ECO:0000313" key="1">
    <source>
        <dbReference type="EMBL" id="MBW0495972.1"/>
    </source>
</evidence>
<reference evidence="1" key="1">
    <citation type="submission" date="2021-03" db="EMBL/GenBank/DDBJ databases">
        <title>Draft genome sequence of rust myrtle Austropuccinia psidii MF-1, a brazilian biotype.</title>
        <authorList>
            <person name="Quecine M.C."/>
            <person name="Pachon D.M.R."/>
            <person name="Bonatelli M.L."/>
            <person name="Correr F.H."/>
            <person name="Franceschini L.M."/>
            <person name="Leite T.F."/>
            <person name="Margarido G.R.A."/>
            <person name="Almeida C.A."/>
            <person name="Ferrarezi J.A."/>
            <person name="Labate C.A."/>
        </authorList>
    </citation>
    <scope>NUCLEOTIDE SEQUENCE</scope>
    <source>
        <strain evidence="1">MF-1</strain>
    </source>
</reference>
<evidence type="ECO:0000313" key="2">
    <source>
        <dbReference type="Proteomes" id="UP000765509"/>
    </source>
</evidence>